<dbReference type="RefSeq" id="WP_109053607.1">
    <property type="nucleotide sequence ID" value="NZ_QDKJ01000004.1"/>
</dbReference>
<comment type="caution">
    <text evidence="1">The sequence shown here is derived from an EMBL/GenBank/DDBJ whole genome shotgun (WGS) entry which is preliminary data.</text>
</comment>
<organism evidence="1 2">
    <name type="scientific">Brenneria roseae subsp. americana</name>
    <dbReference type="NCBI Taxonomy" id="1508507"/>
    <lineage>
        <taxon>Bacteria</taxon>
        <taxon>Pseudomonadati</taxon>
        <taxon>Pseudomonadota</taxon>
        <taxon>Gammaproteobacteria</taxon>
        <taxon>Enterobacterales</taxon>
        <taxon>Pectobacteriaceae</taxon>
        <taxon>Brenneria</taxon>
    </lineage>
</organism>
<proteinExistence type="predicted"/>
<reference evidence="1 2" key="1">
    <citation type="submission" date="2018-04" db="EMBL/GenBank/DDBJ databases">
        <title>Brenneria corticis sp.nov.</title>
        <authorList>
            <person name="Li Y."/>
        </authorList>
    </citation>
    <scope>NUCLEOTIDE SEQUENCE [LARGE SCALE GENOMIC DNA]</scope>
    <source>
        <strain evidence="1 2">LMG 27715</strain>
    </source>
</reference>
<name>A0A2U1TW71_9GAMM</name>
<dbReference type="AlphaFoldDB" id="A0A2U1TW71"/>
<dbReference type="EMBL" id="QDKJ01000004">
    <property type="protein sequence ID" value="PWC13658.1"/>
    <property type="molecule type" value="Genomic_DNA"/>
</dbReference>
<gene>
    <name evidence="1" type="ORF">B4923_06840</name>
</gene>
<evidence type="ECO:0000313" key="2">
    <source>
        <dbReference type="Proteomes" id="UP000245138"/>
    </source>
</evidence>
<keyword evidence="2" id="KW-1185">Reference proteome</keyword>
<accession>A0A2U1TW71</accession>
<evidence type="ECO:0000313" key="1">
    <source>
        <dbReference type="EMBL" id="PWC13658.1"/>
    </source>
</evidence>
<dbReference type="Proteomes" id="UP000245138">
    <property type="component" value="Unassembled WGS sequence"/>
</dbReference>
<protein>
    <submittedName>
        <fullName evidence="1">Uncharacterized protein</fullName>
    </submittedName>
</protein>
<sequence>MKIPLTRLARILQEEKQRTQQALDRWLAEYHMRRLIHFSQRWQKDIAHTRPMLDCHCYRLTLQIAFNAYSLKNRQTVLYGGKPGILTRWFRTWRMHQVVIKIHAASSKQESHYDIFIDGRAIKEINNNVV</sequence>